<dbReference type="PANTHER" id="PTHR43466">
    <property type="entry name" value="2-OXO-4-HYDROXY-4-CARBOXY-5-UREIDOIMIDAZOLINE DECARBOXYLASE-RELATED"/>
    <property type="match status" value="1"/>
</dbReference>
<dbReference type="InterPro" id="IPR018020">
    <property type="entry name" value="OHCU_decarboxylase"/>
</dbReference>
<dbReference type="InterPro" id="IPR017580">
    <property type="entry name" value="OHCU_decarboxylase-1"/>
</dbReference>
<evidence type="ECO:0000313" key="3">
    <source>
        <dbReference type="Proteomes" id="UP000784880"/>
    </source>
</evidence>
<protein>
    <submittedName>
        <fullName evidence="2">2-oxo-4-hydroxy-4-carboxy-5-ureidoimidazoline decarboxylase</fullName>
        <ecNumber evidence="2">4.1.1.97</ecNumber>
    </submittedName>
</protein>
<feature type="domain" description="Oxo-4-hydroxy-4-carboxy-5-ureidoimidazoline decarboxylase" evidence="1">
    <location>
        <begin position="9"/>
        <end position="161"/>
    </location>
</feature>
<organism evidence="2 3">
    <name type="scientific">Evansella tamaricis</name>
    <dbReference type="NCBI Taxonomy" id="2069301"/>
    <lineage>
        <taxon>Bacteria</taxon>
        <taxon>Bacillati</taxon>
        <taxon>Bacillota</taxon>
        <taxon>Bacilli</taxon>
        <taxon>Bacillales</taxon>
        <taxon>Bacillaceae</taxon>
        <taxon>Evansella</taxon>
    </lineage>
</organism>
<dbReference type="EC" id="4.1.1.97" evidence="2"/>
<dbReference type="Pfam" id="PF09349">
    <property type="entry name" value="OHCU_decarbox"/>
    <property type="match status" value="1"/>
</dbReference>
<dbReference type="RefSeq" id="WP_217068130.1">
    <property type="nucleotide sequence ID" value="NZ_JAHQCS010000154.1"/>
</dbReference>
<dbReference type="GO" id="GO:0051997">
    <property type="term" value="F:2-oxo-4-hydroxy-4-carboxy-5-ureidoimidazoline decarboxylase activity"/>
    <property type="evidence" value="ECO:0007669"/>
    <property type="project" value="UniProtKB-EC"/>
</dbReference>
<gene>
    <name evidence="2" type="primary">uraD</name>
    <name evidence="2" type="ORF">KS419_19455</name>
</gene>
<dbReference type="EMBL" id="JAHQCS010000154">
    <property type="protein sequence ID" value="MBU9713912.1"/>
    <property type="molecule type" value="Genomic_DNA"/>
</dbReference>
<dbReference type="Proteomes" id="UP000784880">
    <property type="component" value="Unassembled WGS sequence"/>
</dbReference>
<comment type="caution">
    <text evidence="2">The sequence shown here is derived from an EMBL/GenBank/DDBJ whole genome shotgun (WGS) entry which is preliminary data.</text>
</comment>
<evidence type="ECO:0000313" key="2">
    <source>
        <dbReference type="EMBL" id="MBU9713912.1"/>
    </source>
</evidence>
<reference evidence="2 3" key="1">
    <citation type="submission" date="2021-06" db="EMBL/GenBank/DDBJ databases">
        <title>Bacillus sp. RD4P76, an endophyte from a halophyte.</title>
        <authorList>
            <person name="Sun J.-Q."/>
        </authorList>
    </citation>
    <scope>NUCLEOTIDE SEQUENCE [LARGE SCALE GENOMIC DNA]</scope>
    <source>
        <strain evidence="2 3">CGMCC 1.15917</strain>
    </source>
</reference>
<dbReference type="PANTHER" id="PTHR43466:SF1">
    <property type="entry name" value="2-OXO-4-HYDROXY-4-CARBOXY-5-UREIDOIMIDAZOLINE DECARBOXYLASE-RELATED"/>
    <property type="match status" value="1"/>
</dbReference>
<keyword evidence="2" id="KW-0456">Lyase</keyword>
<name>A0ABS6JJP8_9BACI</name>
<keyword evidence="3" id="KW-1185">Reference proteome</keyword>
<dbReference type="NCBIfam" id="TIGR03164">
    <property type="entry name" value="UHCUDC"/>
    <property type="match status" value="1"/>
</dbReference>
<accession>A0ABS6JJP8</accession>
<sequence>MGFTINEVNRMDQNQFVQSIGVVFEHSPWVAKQSWKYHPFASLKELYEMMIREMYHAENAMKLSLLRAHPDLGTRLVISESSKQEQSGAGLNELSEEEFLHFSSLNKQYVERFGFPFIMAVKGQNKTKIQQQMELRISNSYDEEMDTALKEVSKIVKFRLEDLISEKTETRG</sequence>
<evidence type="ECO:0000259" key="1">
    <source>
        <dbReference type="Pfam" id="PF09349"/>
    </source>
</evidence>
<proteinExistence type="predicted"/>